<dbReference type="Gene3D" id="3.40.50.300">
    <property type="entry name" value="P-loop containing nucleotide triphosphate hydrolases"/>
    <property type="match status" value="1"/>
</dbReference>
<dbReference type="KEGG" id="acae:HYG86_14470"/>
<evidence type="ECO:0000256" key="3">
    <source>
        <dbReference type="ARBA" id="ARBA00022840"/>
    </source>
</evidence>
<dbReference type="PANTHER" id="PTHR43146:SF1">
    <property type="entry name" value="CANCER-RELATED NUCLEOSIDE-TRIPHOSPHATASE"/>
    <property type="match status" value="1"/>
</dbReference>
<dbReference type="SUPFAM" id="SSF52540">
    <property type="entry name" value="P-loop containing nucleoside triphosphate hydrolases"/>
    <property type="match status" value="1"/>
</dbReference>
<evidence type="ECO:0000313" key="5">
    <source>
        <dbReference type="Proteomes" id="UP000516160"/>
    </source>
</evidence>
<dbReference type="AlphaFoldDB" id="A0A7G9WB25"/>
<evidence type="ECO:0008006" key="6">
    <source>
        <dbReference type="Google" id="ProtNLM"/>
    </source>
</evidence>
<gene>
    <name evidence="4" type="ORF">HYG86_14470</name>
</gene>
<dbReference type="Proteomes" id="UP000516160">
    <property type="component" value="Chromosome"/>
</dbReference>
<keyword evidence="2" id="KW-0378">Hydrolase</keyword>
<evidence type="ECO:0000313" key="4">
    <source>
        <dbReference type="EMBL" id="QNO15887.1"/>
    </source>
</evidence>
<dbReference type="GO" id="GO:0017111">
    <property type="term" value="F:ribonucleoside triphosphate phosphatase activity"/>
    <property type="evidence" value="ECO:0007669"/>
    <property type="project" value="InterPro"/>
</dbReference>
<proteinExistence type="predicted"/>
<dbReference type="Pfam" id="PF03266">
    <property type="entry name" value="NTPase_1"/>
    <property type="match status" value="1"/>
</dbReference>
<dbReference type="EMBL" id="CP058559">
    <property type="protein sequence ID" value="QNO15887.1"/>
    <property type="molecule type" value="Genomic_DNA"/>
</dbReference>
<keyword evidence="1" id="KW-0547">Nucleotide-binding</keyword>
<keyword evidence="5" id="KW-1185">Reference proteome</keyword>
<dbReference type="InterPro" id="IPR004948">
    <property type="entry name" value="Nuc-triphosphatase_THEP1"/>
</dbReference>
<name>A0A7G9WB25_ALKCA</name>
<dbReference type="InterPro" id="IPR027417">
    <property type="entry name" value="P-loop_NTPase"/>
</dbReference>
<dbReference type="GO" id="GO:0005524">
    <property type="term" value="F:ATP binding"/>
    <property type="evidence" value="ECO:0007669"/>
    <property type="project" value="UniProtKB-KW"/>
</dbReference>
<organism evidence="4 5">
    <name type="scientific">Alkalicella caledoniensis</name>
    <dbReference type="NCBI Taxonomy" id="2731377"/>
    <lineage>
        <taxon>Bacteria</taxon>
        <taxon>Bacillati</taxon>
        <taxon>Bacillota</taxon>
        <taxon>Clostridia</taxon>
        <taxon>Eubacteriales</taxon>
        <taxon>Proteinivoracaceae</taxon>
        <taxon>Alkalicella</taxon>
    </lineage>
</organism>
<keyword evidence="3" id="KW-0067">ATP-binding</keyword>
<dbReference type="PANTHER" id="PTHR43146">
    <property type="entry name" value="CANCER-RELATED NUCLEOSIDE-TRIPHOSPHATASE"/>
    <property type="match status" value="1"/>
</dbReference>
<reference evidence="4 5" key="1">
    <citation type="submission" date="2020-07" db="EMBL/GenBank/DDBJ databases">
        <title>Alkalicella. sp. LB2 genome.</title>
        <authorList>
            <person name="Postec A."/>
            <person name="Quemeneur M."/>
        </authorList>
    </citation>
    <scope>NUCLEOTIDE SEQUENCE [LARGE SCALE GENOMIC DNA]</scope>
    <source>
        <strain evidence="4 5">LB2</strain>
    </source>
</reference>
<accession>A0A7G9WB25</accession>
<sequence length="175" mass="19950">MNIFLTGGKQVGKSTIINSVTNELGIGEKTIGFRTLLNPSTEIRTFYIEPINISLLENPYKDIGYFKDGTKTGITSTFEDYGVKLLEKCLSERSSIVLLDEVGFFEEGARNFQKKLHELLDSPKTVLGVIKEHTSEFLDSIRFREDVRILHVTLVNREEIKIELIKIIKNLKLEN</sequence>
<dbReference type="RefSeq" id="WP_213166288.1">
    <property type="nucleotide sequence ID" value="NZ_CP058559.1"/>
</dbReference>
<protein>
    <recommendedName>
        <fullName evidence="6">Nucleoside-triphosphatase</fullName>
    </recommendedName>
</protein>
<evidence type="ECO:0000256" key="2">
    <source>
        <dbReference type="ARBA" id="ARBA00022801"/>
    </source>
</evidence>
<evidence type="ECO:0000256" key="1">
    <source>
        <dbReference type="ARBA" id="ARBA00022741"/>
    </source>
</evidence>